<dbReference type="SUPFAM" id="SSF52540">
    <property type="entry name" value="P-loop containing nucleoside triphosphate hydrolases"/>
    <property type="match status" value="1"/>
</dbReference>
<organism evidence="3 4">
    <name type="scientific">Bradyrhizobium elkanii</name>
    <dbReference type="NCBI Taxonomy" id="29448"/>
    <lineage>
        <taxon>Bacteria</taxon>
        <taxon>Pseudomonadati</taxon>
        <taxon>Pseudomonadota</taxon>
        <taxon>Alphaproteobacteria</taxon>
        <taxon>Hyphomicrobiales</taxon>
        <taxon>Nitrobacteraceae</taxon>
        <taxon>Bradyrhizobium</taxon>
    </lineage>
</organism>
<accession>A0ABV4EQA1</accession>
<evidence type="ECO:0000256" key="1">
    <source>
        <dbReference type="SAM" id="MobiDB-lite"/>
    </source>
</evidence>
<comment type="caution">
    <text evidence="3">The sequence shown here is derived from an EMBL/GenBank/DDBJ whole genome shotgun (WGS) entry which is preliminary data.</text>
</comment>
<evidence type="ECO:0000313" key="3">
    <source>
        <dbReference type="EMBL" id="MEY9313318.1"/>
    </source>
</evidence>
<dbReference type="Proteomes" id="UP001565471">
    <property type="component" value="Unassembled WGS sequence"/>
</dbReference>
<feature type="region of interest" description="Disordered" evidence="1">
    <location>
        <begin position="484"/>
        <end position="513"/>
    </location>
</feature>
<name>A0ABV4EQA1_BRAEL</name>
<protein>
    <recommendedName>
        <fullName evidence="2">PD-(D/E)XK endonuclease-like domain-containing protein</fullName>
    </recommendedName>
</protein>
<sequence>MLQPRTSIVGSALAFEMRRAVAARANECGLQILTLPNLAARVAGGFRSPVPSEQLDRAIQHALAAGGFREIEKVRLLPGMTRAVSRALRKVWDADISLRSTDPKIARLADLATIEERVRLDLPLATALPIDLRDAALSRIRHASRAIGPLTIDRLSLIPPLWRPLLDALAKEVPIEWIASPYAETDWFAGRIVRPPEVDHPAPSAVSCADPHHEAIESLRWARNLIASGVARPDQIAIVSAGTAPWDDHFRALAQDTGFGLAFPHGIPALSTRDGQRCAALADVLQHGLNQQRLRRLVSLCRGERSAFEGLPANWLTSLPRGATLSRPEEWRRAISAAAANDASLADALGALPIVDILARGISAAAEAAVLVLHGRALQLWQSALRSAPPEAIELSLRSSRFESDHDPADSVVWCSARDLATAPRPHVRLLGLTDRHWPRRQGNDSIVPDHVLSSAIVDVDPVAEADRRHFRIVVDAATGGAVLSRGRRSAQGSRVGRSPLPEGLPEEQLSRARVPEHAWNEADRIMARPQDAAQVERVRSADACWRDWHLERFTSHDGKFDAEHPVVVRSIERVQSATSLRRMLRDPLGFVWRYALGWNAPRDREQPLTIAPDDFGKLVHELLRRAVDALEPVPGYARASDAEIESALADASSTVRDAWPLRGQTPPALLWRNTVDFAATLALAGLLRKEITDAGTRSWTEVPFGQPDAVAAEGQLPWDPTIPVTVPGTPITLGGSIDRLDLNSGGTAVRVWDYKTAEAPRNAGRVVIDGGSELQRALYGLACRQLLEGEPTVVARLLYLRGDTLAVRLPDLDAAVEQIAAFVNVAVSMMRKGVVTSGRLSFDRSNELRLALPASPGYERRKLAASNKINAAISRYWSAP</sequence>
<dbReference type="Pfam" id="PF12705">
    <property type="entry name" value="PDDEXK_1"/>
    <property type="match status" value="1"/>
</dbReference>
<keyword evidence="4" id="KW-1185">Reference proteome</keyword>
<gene>
    <name evidence="3" type="ORF">ABIF29_000117</name>
</gene>
<evidence type="ECO:0000259" key="2">
    <source>
        <dbReference type="Pfam" id="PF12705"/>
    </source>
</evidence>
<reference evidence="3 4" key="1">
    <citation type="submission" date="2024-07" db="EMBL/GenBank/DDBJ databases">
        <title>Genomic Encyclopedia of Type Strains, Phase V (KMG-V): Genome sequencing to study the core and pangenomes of soil and plant-associated prokaryotes.</title>
        <authorList>
            <person name="Whitman W."/>
        </authorList>
    </citation>
    <scope>NUCLEOTIDE SEQUENCE [LARGE SCALE GENOMIC DNA]</scope>
    <source>
        <strain evidence="3 4">USDA 415</strain>
    </source>
</reference>
<proteinExistence type="predicted"/>
<dbReference type="InterPro" id="IPR038726">
    <property type="entry name" value="PDDEXK_AddAB-type"/>
</dbReference>
<dbReference type="InterPro" id="IPR027417">
    <property type="entry name" value="P-loop_NTPase"/>
</dbReference>
<dbReference type="EMBL" id="JBGBZA010000001">
    <property type="protein sequence ID" value="MEY9313318.1"/>
    <property type="molecule type" value="Genomic_DNA"/>
</dbReference>
<feature type="domain" description="PD-(D/E)XK endonuclease-like" evidence="2">
    <location>
        <begin position="577"/>
        <end position="803"/>
    </location>
</feature>
<evidence type="ECO:0000313" key="4">
    <source>
        <dbReference type="Proteomes" id="UP001565471"/>
    </source>
</evidence>